<name>A0A8S5U3R0_9CAUD</name>
<reference evidence="1" key="1">
    <citation type="journal article" date="2021" name="Proc. Natl. Acad. Sci. U.S.A.">
        <title>A Catalog of Tens of Thousands of Viruses from Human Metagenomes Reveals Hidden Associations with Chronic Diseases.</title>
        <authorList>
            <person name="Tisza M.J."/>
            <person name="Buck C.B."/>
        </authorList>
    </citation>
    <scope>NUCLEOTIDE SEQUENCE</scope>
    <source>
        <strain evidence="1">CtSA812</strain>
    </source>
</reference>
<organism evidence="1">
    <name type="scientific">Siphoviridae sp. ctSA812</name>
    <dbReference type="NCBI Taxonomy" id="2825508"/>
    <lineage>
        <taxon>Viruses</taxon>
        <taxon>Duplodnaviria</taxon>
        <taxon>Heunggongvirae</taxon>
        <taxon>Uroviricota</taxon>
        <taxon>Caudoviricetes</taxon>
    </lineage>
</organism>
<sequence length="29" mass="3330">MSFLLDTWCAYNVNTKNFKTCKNCLKGAD</sequence>
<dbReference type="EMBL" id="BK016000">
    <property type="protein sequence ID" value="DAF89038.1"/>
    <property type="molecule type" value="Genomic_DNA"/>
</dbReference>
<evidence type="ECO:0000313" key="1">
    <source>
        <dbReference type="EMBL" id="DAF89038.1"/>
    </source>
</evidence>
<protein>
    <submittedName>
        <fullName evidence="1">Uncharacterized protein</fullName>
    </submittedName>
</protein>
<proteinExistence type="predicted"/>
<accession>A0A8S5U3R0</accession>